<proteinExistence type="predicted"/>
<evidence type="ECO:0000256" key="1">
    <source>
        <dbReference type="SAM" id="MobiDB-lite"/>
    </source>
</evidence>
<keyword evidence="2" id="KW-1133">Transmembrane helix</keyword>
<dbReference type="PANTHER" id="PTHR34980">
    <property type="entry name" value="INNER MEMBRANE PROTEIN-RELATED-RELATED"/>
    <property type="match status" value="1"/>
</dbReference>
<dbReference type="PATRIC" id="fig|320778.3.peg.212"/>
<dbReference type="InterPro" id="IPR008523">
    <property type="entry name" value="DUF805"/>
</dbReference>
<feature type="transmembrane region" description="Helical" evidence="2">
    <location>
        <begin position="80"/>
        <end position="101"/>
    </location>
</feature>
<keyword evidence="2" id="KW-0812">Transmembrane</keyword>
<keyword evidence="2" id="KW-0472">Membrane</keyword>
<feature type="transmembrane region" description="Helical" evidence="2">
    <location>
        <begin position="50"/>
        <end position="68"/>
    </location>
</feature>
<dbReference type="GO" id="GO:0005886">
    <property type="term" value="C:plasma membrane"/>
    <property type="evidence" value="ECO:0007669"/>
    <property type="project" value="TreeGrafter"/>
</dbReference>
<reference evidence="3 4" key="1">
    <citation type="submission" date="2015-05" db="EMBL/GenBank/DDBJ databases">
        <title>Photobacterium galathea sp. nov.</title>
        <authorList>
            <person name="Machado H."/>
            <person name="Gram L."/>
        </authorList>
    </citation>
    <scope>NUCLEOTIDE SEQUENCE [LARGE SCALE GENOMIC DNA]</scope>
    <source>
        <strain evidence="3 4">DSM 22954</strain>
    </source>
</reference>
<dbReference type="EMBL" id="LDOU01000002">
    <property type="protein sequence ID" value="KLV11367.1"/>
    <property type="molecule type" value="Genomic_DNA"/>
</dbReference>
<dbReference type="OrthoDB" id="9812349at2"/>
<evidence type="ECO:0000313" key="4">
    <source>
        <dbReference type="Proteomes" id="UP000035909"/>
    </source>
</evidence>
<organism evidence="3 4">
    <name type="scientific">Photobacterium ganghwense</name>
    <dbReference type="NCBI Taxonomy" id="320778"/>
    <lineage>
        <taxon>Bacteria</taxon>
        <taxon>Pseudomonadati</taxon>
        <taxon>Pseudomonadota</taxon>
        <taxon>Gammaproteobacteria</taxon>
        <taxon>Vibrionales</taxon>
        <taxon>Vibrionaceae</taxon>
        <taxon>Photobacterium</taxon>
    </lineage>
</organism>
<keyword evidence="4" id="KW-1185">Reference proteome</keyword>
<comment type="caution">
    <text evidence="3">The sequence shown here is derived from an EMBL/GenBank/DDBJ whole genome shotgun (WGS) entry which is preliminary data.</text>
</comment>
<dbReference type="PANTHER" id="PTHR34980:SF2">
    <property type="entry name" value="INNER MEMBRANE PROTEIN YHAH-RELATED"/>
    <property type="match status" value="1"/>
</dbReference>
<dbReference type="STRING" id="320778.ABT57_01020"/>
<protein>
    <submittedName>
        <fullName evidence="3">Inner membrane protein</fullName>
    </submittedName>
</protein>
<accession>A0A0J1KAM1</accession>
<gene>
    <name evidence="3" type="ORF">ABT57_01020</name>
</gene>
<dbReference type="AlphaFoldDB" id="A0A0J1KAM1"/>
<name>A0A0J1KAM1_9GAMM</name>
<dbReference type="RefSeq" id="WP_047883326.1">
    <property type="nucleotide sequence ID" value="NZ_CP071325.1"/>
</dbReference>
<feature type="compositionally biased region" description="Low complexity" evidence="1">
    <location>
        <begin position="117"/>
        <end position="132"/>
    </location>
</feature>
<feature type="transmembrane region" description="Helical" evidence="2">
    <location>
        <begin position="20"/>
        <end position="38"/>
    </location>
</feature>
<dbReference type="Pfam" id="PF05656">
    <property type="entry name" value="DUF805"/>
    <property type="match status" value="1"/>
</dbReference>
<feature type="compositionally biased region" description="Basic and acidic residues" evidence="1">
    <location>
        <begin position="133"/>
        <end position="144"/>
    </location>
</feature>
<evidence type="ECO:0000256" key="2">
    <source>
        <dbReference type="SAM" id="Phobius"/>
    </source>
</evidence>
<evidence type="ECO:0000313" key="3">
    <source>
        <dbReference type="EMBL" id="KLV11367.1"/>
    </source>
</evidence>
<sequence>MNQKWALFSFKGRMRRRDYWLYSIPVLLMIMPVFFYTSPENFSQNPLLETLSLVIMGFVTWASTALNVKRLHDRNKSAWWIILTFLPVIGPIFVIIELGILDGTAGPNQYGPDPKGRGAPPSSGTPSSGQPSDKAEKDSVTIEM</sequence>
<feature type="region of interest" description="Disordered" evidence="1">
    <location>
        <begin position="107"/>
        <end position="144"/>
    </location>
</feature>
<dbReference type="Proteomes" id="UP000035909">
    <property type="component" value="Unassembled WGS sequence"/>
</dbReference>